<dbReference type="GO" id="GO:0009245">
    <property type="term" value="P:lipid A biosynthetic process"/>
    <property type="evidence" value="ECO:0007669"/>
    <property type="project" value="UniProtKB-UniRule"/>
</dbReference>
<dbReference type="GO" id="GO:0005886">
    <property type="term" value="C:plasma membrane"/>
    <property type="evidence" value="ECO:0007669"/>
    <property type="project" value="TreeGrafter"/>
</dbReference>
<dbReference type="EMBL" id="JAEQBW010000001">
    <property type="protein sequence ID" value="MBK6263817.1"/>
    <property type="molecule type" value="Genomic_DNA"/>
</dbReference>
<evidence type="ECO:0000256" key="10">
    <source>
        <dbReference type="ARBA" id="ARBA00022840"/>
    </source>
</evidence>
<comment type="similarity">
    <text evidence="13">Belongs to the LpxK family.</text>
</comment>
<evidence type="ECO:0000256" key="8">
    <source>
        <dbReference type="ARBA" id="ARBA00022741"/>
    </source>
</evidence>
<dbReference type="PANTHER" id="PTHR42724:SF1">
    <property type="entry name" value="TETRAACYLDISACCHARIDE 4'-KINASE, MITOCHONDRIAL-RELATED"/>
    <property type="match status" value="1"/>
</dbReference>
<keyword evidence="10 13" id="KW-0067">ATP-binding</keyword>
<name>A0A935C6L3_9BACT</name>
<comment type="catalytic activity">
    <reaction evidence="13">
        <text>a lipid A disaccharide + ATP = a lipid IVA + ADP + H(+)</text>
        <dbReference type="Rhea" id="RHEA:67840"/>
        <dbReference type="ChEBI" id="CHEBI:15378"/>
        <dbReference type="ChEBI" id="CHEBI:30616"/>
        <dbReference type="ChEBI" id="CHEBI:176343"/>
        <dbReference type="ChEBI" id="CHEBI:176425"/>
        <dbReference type="ChEBI" id="CHEBI:456216"/>
        <dbReference type="EC" id="2.7.1.130"/>
    </reaction>
</comment>
<accession>A0A935C6L3</accession>
<dbReference type="InterPro" id="IPR027417">
    <property type="entry name" value="P-loop_NTPase"/>
</dbReference>
<evidence type="ECO:0000256" key="3">
    <source>
        <dbReference type="ARBA" id="ARBA00012071"/>
    </source>
</evidence>
<dbReference type="EC" id="2.7.1.130" evidence="3 13"/>
<protein>
    <recommendedName>
        <fullName evidence="4 13">Tetraacyldisaccharide 4'-kinase</fullName>
        <ecNumber evidence="3 13">2.7.1.130</ecNumber>
    </recommendedName>
    <alternativeName>
        <fullName evidence="12 13">Lipid A 4'-kinase</fullName>
    </alternativeName>
</protein>
<dbReference type="Proteomes" id="UP000611723">
    <property type="component" value="Unassembled WGS sequence"/>
</dbReference>
<evidence type="ECO:0000256" key="13">
    <source>
        <dbReference type="HAMAP-Rule" id="MF_00409"/>
    </source>
</evidence>
<evidence type="ECO:0000256" key="12">
    <source>
        <dbReference type="ARBA" id="ARBA00029757"/>
    </source>
</evidence>
<evidence type="ECO:0000256" key="2">
    <source>
        <dbReference type="ARBA" id="ARBA00004870"/>
    </source>
</evidence>
<evidence type="ECO:0000256" key="1">
    <source>
        <dbReference type="ARBA" id="ARBA00002274"/>
    </source>
</evidence>
<keyword evidence="8 13" id="KW-0547">Nucleotide-binding</keyword>
<sequence>MFDNKYWQLIMSPFSLLYKWVMQFRNHLYNIEYKAIFQFETTVISVGNLSVGGTGKTPMVEYIIRFLLKNKLENKITTLSRGYGRNTKGFRMANEQDDANTLGDEPFQIYRKFRPAINVAVGEDRVLAIPSILYEQPENEVIILDDAFQHRSVKPNLSIVLSDYQHLFYKDYVLPSGRLRESRSGVSRADALVITKCPDNLSAEEMGNIRESASIYMRDKPIYFSGISYGNCYSPYMERPVKEKIAVVTGIAHPEPLLEFLKSKYKICKHFRFQDHHYLSSNEIQEIALFAQENQVDVLTTEKDWVKLINHSNFEASLKNHLFYVPMMVQFLDEEKSFQQLIEETLKEH</sequence>
<reference evidence="14" key="1">
    <citation type="submission" date="2021-01" db="EMBL/GenBank/DDBJ databases">
        <title>Marivirga aurantiaca sp. nov., isolated from intertidal surface sediments.</title>
        <authorList>
            <person name="Zhang M."/>
        </authorList>
    </citation>
    <scope>NUCLEOTIDE SEQUENCE</scope>
    <source>
        <strain evidence="14">S37H4</strain>
    </source>
</reference>
<organism evidence="14 15">
    <name type="scientific">Marivirga aurantiaca</name>
    <dbReference type="NCBI Taxonomy" id="2802615"/>
    <lineage>
        <taxon>Bacteria</taxon>
        <taxon>Pseudomonadati</taxon>
        <taxon>Bacteroidota</taxon>
        <taxon>Cytophagia</taxon>
        <taxon>Cytophagales</taxon>
        <taxon>Marivirgaceae</taxon>
        <taxon>Marivirga</taxon>
    </lineage>
</organism>
<feature type="binding site" evidence="13">
    <location>
        <begin position="50"/>
        <end position="57"/>
    </location>
    <ligand>
        <name>ATP</name>
        <dbReference type="ChEBI" id="CHEBI:30616"/>
    </ligand>
</feature>
<evidence type="ECO:0000256" key="11">
    <source>
        <dbReference type="ARBA" id="ARBA00023098"/>
    </source>
</evidence>
<evidence type="ECO:0000256" key="9">
    <source>
        <dbReference type="ARBA" id="ARBA00022777"/>
    </source>
</evidence>
<dbReference type="GO" id="GO:0005524">
    <property type="term" value="F:ATP binding"/>
    <property type="evidence" value="ECO:0007669"/>
    <property type="project" value="UniProtKB-UniRule"/>
</dbReference>
<dbReference type="PANTHER" id="PTHR42724">
    <property type="entry name" value="TETRAACYLDISACCHARIDE 4'-KINASE"/>
    <property type="match status" value="1"/>
</dbReference>
<dbReference type="SUPFAM" id="SSF52540">
    <property type="entry name" value="P-loop containing nucleoside triphosphate hydrolases"/>
    <property type="match status" value="1"/>
</dbReference>
<evidence type="ECO:0000256" key="6">
    <source>
        <dbReference type="ARBA" id="ARBA00022556"/>
    </source>
</evidence>
<evidence type="ECO:0000256" key="5">
    <source>
        <dbReference type="ARBA" id="ARBA00022516"/>
    </source>
</evidence>
<dbReference type="AlphaFoldDB" id="A0A935C6L3"/>
<dbReference type="InterPro" id="IPR003758">
    <property type="entry name" value="LpxK"/>
</dbReference>
<keyword evidence="15" id="KW-1185">Reference proteome</keyword>
<evidence type="ECO:0000256" key="7">
    <source>
        <dbReference type="ARBA" id="ARBA00022679"/>
    </source>
</evidence>
<evidence type="ECO:0000313" key="14">
    <source>
        <dbReference type="EMBL" id="MBK6263817.1"/>
    </source>
</evidence>
<keyword evidence="9 13" id="KW-0418">Kinase</keyword>
<dbReference type="Pfam" id="PF02606">
    <property type="entry name" value="LpxK"/>
    <property type="match status" value="1"/>
</dbReference>
<dbReference type="GO" id="GO:0009244">
    <property type="term" value="P:lipopolysaccharide core region biosynthetic process"/>
    <property type="evidence" value="ECO:0007669"/>
    <property type="project" value="TreeGrafter"/>
</dbReference>
<comment type="caution">
    <text evidence="14">The sequence shown here is derived from an EMBL/GenBank/DDBJ whole genome shotgun (WGS) entry which is preliminary data.</text>
</comment>
<dbReference type="GO" id="GO:0009029">
    <property type="term" value="F:lipid-A 4'-kinase activity"/>
    <property type="evidence" value="ECO:0007669"/>
    <property type="project" value="UniProtKB-UniRule"/>
</dbReference>
<dbReference type="NCBIfam" id="TIGR00682">
    <property type="entry name" value="lpxK"/>
    <property type="match status" value="1"/>
</dbReference>
<evidence type="ECO:0000256" key="4">
    <source>
        <dbReference type="ARBA" id="ARBA00016436"/>
    </source>
</evidence>
<keyword evidence="5 13" id="KW-0444">Lipid biosynthesis</keyword>
<keyword evidence="7 13" id="KW-0808">Transferase</keyword>
<dbReference type="HAMAP" id="MF_00409">
    <property type="entry name" value="LpxK"/>
    <property type="match status" value="1"/>
</dbReference>
<comment type="pathway">
    <text evidence="2 13">Glycolipid biosynthesis; lipid IV(A) biosynthesis; lipid IV(A) from (3R)-3-hydroxytetradecanoyl-[acyl-carrier-protein] and UDP-N-acetyl-alpha-D-glucosamine: step 6/6.</text>
</comment>
<keyword evidence="6 13" id="KW-0441">Lipid A biosynthesis</keyword>
<proteinExistence type="inferred from homology"/>
<keyword evidence="11 13" id="KW-0443">Lipid metabolism</keyword>
<evidence type="ECO:0000313" key="15">
    <source>
        <dbReference type="Proteomes" id="UP000611723"/>
    </source>
</evidence>
<gene>
    <name evidence="13 14" type="primary">lpxK</name>
    <name evidence="14" type="ORF">JKA74_02115</name>
</gene>
<comment type="function">
    <text evidence="1 13">Transfers the gamma-phosphate of ATP to the 4'-position of a tetraacyldisaccharide 1-phosphate intermediate (termed DS-1-P) to form tetraacyldisaccharide 1,4'-bis-phosphate (lipid IVA).</text>
</comment>